<sequence>MNTSKIMLWVTKNTAVWLISLVMFIPFILVLLNSFKSVGESTSMSMSWPTSWHFGNYVEVFKKGKLLTSFYNSLYYAIISNAVGVIFSAMAAYVLSRNRTKWNHFLFFFIVLGIALPINQIPLTKMMQMTHLIDTRTGMALLFASLQIPFSVFLIYGFIGTIPKQLDESGSIDGCGRWSLFIKIILPLLLPALTTVIVLNFLNTWNDFMLPLYFLHTTELWPMTLAIYSFFGRYSVQWNLVCADIMLTSLPVILVYLVGQRYIVAGMTAGAVKG</sequence>
<keyword evidence="3" id="KW-1003">Cell membrane</keyword>
<reference evidence="10" key="1">
    <citation type="submission" date="2016-05" db="EMBL/GenBank/DDBJ databases">
        <title>Paenibacillus oryzae. sp. nov., isolated from the rice root.</title>
        <authorList>
            <person name="Zhang J."/>
            <person name="Zhang X."/>
        </authorList>
    </citation>
    <scope>NUCLEOTIDE SEQUENCE [LARGE SCALE GENOMIC DNA]</scope>
    <source>
        <strain evidence="10">KCTC13222</strain>
    </source>
</reference>
<evidence type="ECO:0000256" key="4">
    <source>
        <dbReference type="ARBA" id="ARBA00022692"/>
    </source>
</evidence>
<accession>A0A1C1A4K7</accession>
<keyword evidence="5 7" id="KW-1133">Transmembrane helix</keyword>
<keyword evidence="10" id="KW-1185">Reference proteome</keyword>
<evidence type="ECO:0000313" key="10">
    <source>
        <dbReference type="Proteomes" id="UP000093309"/>
    </source>
</evidence>
<dbReference type="PROSITE" id="PS50928">
    <property type="entry name" value="ABC_TM1"/>
    <property type="match status" value="1"/>
</dbReference>
<evidence type="ECO:0000256" key="7">
    <source>
        <dbReference type="RuleBase" id="RU363032"/>
    </source>
</evidence>
<dbReference type="PANTHER" id="PTHR43744:SF12">
    <property type="entry name" value="ABC TRANSPORTER PERMEASE PROTEIN MG189-RELATED"/>
    <property type="match status" value="1"/>
</dbReference>
<evidence type="ECO:0000313" key="9">
    <source>
        <dbReference type="EMBL" id="OCT15484.1"/>
    </source>
</evidence>
<evidence type="ECO:0000256" key="1">
    <source>
        <dbReference type="ARBA" id="ARBA00004651"/>
    </source>
</evidence>
<proteinExistence type="inferred from homology"/>
<feature type="domain" description="ABC transmembrane type-1" evidence="8">
    <location>
        <begin position="70"/>
        <end position="259"/>
    </location>
</feature>
<dbReference type="AlphaFoldDB" id="A0A1C1A4K7"/>
<dbReference type="Pfam" id="PF00528">
    <property type="entry name" value="BPD_transp_1"/>
    <property type="match status" value="1"/>
</dbReference>
<feature type="transmembrane region" description="Helical" evidence="7">
    <location>
        <begin position="139"/>
        <end position="159"/>
    </location>
</feature>
<organism evidence="9 10">
    <name type="scientific">Paenibacillus pectinilyticus</name>
    <dbReference type="NCBI Taxonomy" id="512399"/>
    <lineage>
        <taxon>Bacteria</taxon>
        <taxon>Bacillati</taxon>
        <taxon>Bacillota</taxon>
        <taxon>Bacilli</taxon>
        <taxon>Bacillales</taxon>
        <taxon>Paenibacillaceae</taxon>
        <taxon>Paenibacillus</taxon>
    </lineage>
</organism>
<dbReference type="GO" id="GO:0055085">
    <property type="term" value="P:transmembrane transport"/>
    <property type="evidence" value="ECO:0007669"/>
    <property type="project" value="InterPro"/>
</dbReference>
<feature type="transmembrane region" description="Helical" evidence="7">
    <location>
        <begin position="74"/>
        <end position="95"/>
    </location>
</feature>
<comment type="caution">
    <text evidence="9">The sequence shown here is derived from an EMBL/GenBank/DDBJ whole genome shotgun (WGS) entry which is preliminary data.</text>
</comment>
<dbReference type="OrthoDB" id="153186at2"/>
<keyword evidence="6 7" id="KW-0472">Membrane</keyword>
<dbReference type="STRING" id="512399.A8709_15525"/>
<dbReference type="Gene3D" id="1.10.3720.10">
    <property type="entry name" value="MetI-like"/>
    <property type="match status" value="1"/>
</dbReference>
<dbReference type="RefSeq" id="WP_065852394.1">
    <property type="nucleotide sequence ID" value="NZ_LYPC01000014.1"/>
</dbReference>
<comment type="similarity">
    <text evidence="7">Belongs to the binding-protein-dependent transport system permease family.</text>
</comment>
<gene>
    <name evidence="9" type="ORF">A8709_15525</name>
</gene>
<feature type="transmembrane region" description="Helical" evidence="7">
    <location>
        <begin position="208"/>
        <end position="231"/>
    </location>
</feature>
<dbReference type="EMBL" id="LYPC01000014">
    <property type="protein sequence ID" value="OCT15484.1"/>
    <property type="molecule type" value="Genomic_DNA"/>
</dbReference>
<feature type="transmembrane region" description="Helical" evidence="7">
    <location>
        <begin position="180"/>
        <end position="202"/>
    </location>
</feature>
<feature type="transmembrane region" description="Helical" evidence="7">
    <location>
        <begin position="238"/>
        <end position="258"/>
    </location>
</feature>
<evidence type="ECO:0000256" key="3">
    <source>
        <dbReference type="ARBA" id="ARBA00022475"/>
    </source>
</evidence>
<dbReference type="PANTHER" id="PTHR43744">
    <property type="entry name" value="ABC TRANSPORTER PERMEASE PROTEIN MG189-RELATED-RELATED"/>
    <property type="match status" value="1"/>
</dbReference>
<dbReference type="InterPro" id="IPR000515">
    <property type="entry name" value="MetI-like"/>
</dbReference>
<evidence type="ECO:0000256" key="5">
    <source>
        <dbReference type="ARBA" id="ARBA00022989"/>
    </source>
</evidence>
<protein>
    <submittedName>
        <fullName evidence="9">ABC transporter permease</fullName>
    </submittedName>
</protein>
<feature type="transmembrane region" description="Helical" evidence="7">
    <location>
        <begin position="102"/>
        <end position="119"/>
    </location>
</feature>
<name>A0A1C1A4K7_9BACL</name>
<evidence type="ECO:0000256" key="6">
    <source>
        <dbReference type="ARBA" id="ARBA00023136"/>
    </source>
</evidence>
<dbReference type="Proteomes" id="UP000093309">
    <property type="component" value="Unassembled WGS sequence"/>
</dbReference>
<dbReference type="CDD" id="cd06261">
    <property type="entry name" value="TM_PBP2"/>
    <property type="match status" value="1"/>
</dbReference>
<keyword evidence="4 7" id="KW-0812">Transmembrane</keyword>
<comment type="subcellular location">
    <subcellularLocation>
        <location evidence="1 7">Cell membrane</location>
        <topology evidence="1 7">Multi-pass membrane protein</topology>
    </subcellularLocation>
</comment>
<dbReference type="GO" id="GO:0005886">
    <property type="term" value="C:plasma membrane"/>
    <property type="evidence" value="ECO:0007669"/>
    <property type="project" value="UniProtKB-SubCell"/>
</dbReference>
<evidence type="ECO:0000256" key="2">
    <source>
        <dbReference type="ARBA" id="ARBA00022448"/>
    </source>
</evidence>
<evidence type="ECO:0000259" key="8">
    <source>
        <dbReference type="PROSITE" id="PS50928"/>
    </source>
</evidence>
<dbReference type="InterPro" id="IPR035906">
    <property type="entry name" value="MetI-like_sf"/>
</dbReference>
<dbReference type="SUPFAM" id="SSF161098">
    <property type="entry name" value="MetI-like"/>
    <property type="match status" value="1"/>
</dbReference>
<keyword evidence="2 7" id="KW-0813">Transport</keyword>
<feature type="transmembrane region" description="Helical" evidence="7">
    <location>
        <begin position="15"/>
        <end position="35"/>
    </location>
</feature>